<comment type="caution">
    <text evidence="1">The sequence shown here is derived from an EMBL/GenBank/DDBJ whole genome shotgun (WGS) entry which is preliminary data.</text>
</comment>
<evidence type="ECO:0000313" key="2">
    <source>
        <dbReference type="Proteomes" id="UP001221757"/>
    </source>
</evidence>
<dbReference type="Proteomes" id="UP001221757">
    <property type="component" value="Unassembled WGS sequence"/>
</dbReference>
<sequence>TAHIGLNIFLYRFHLGPSPDCALCLVPKTVSHYLLACPTYRRQRLTLITRLGTACLSLRRLI</sequence>
<protein>
    <recommendedName>
        <fullName evidence="3">Reverse transcriptase zinc-binding domain-containing protein</fullName>
    </recommendedName>
</protein>
<name>A0AAD7CWC7_MYCRO</name>
<evidence type="ECO:0008006" key="3">
    <source>
        <dbReference type="Google" id="ProtNLM"/>
    </source>
</evidence>
<accession>A0AAD7CWC7</accession>
<proteinExistence type="predicted"/>
<organism evidence="1 2">
    <name type="scientific">Mycena rosella</name>
    <name type="common">Pink bonnet</name>
    <name type="synonym">Agaricus rosellus</name>
    <dbReference type="NCBI Taxonomy" id="1033263"/>
    <lineage>
        <taxon>Eukaryota</taxon>
        <taxon>Fungi</taxon>
        <taxon>Dikarya</taxon>
        <taxon>Basidiomycota</taxon>
        <taxon>Agaricomycotina</taxon>
        <taxon>Agaricomycetes</taxon>
        <taxon>Agaricomycetidae</taxon>
        <taxon>Agaricales</taxon>
        <taxon>Marasmiineae</taxon>
        <taxon>Mycenaceae</taxon>
        <taxon>Mycena</taxon>
    </lineage>
</organism>
<reference evidence="1" key="1">
    <citation type="submission" date="2023-03" db="EMBL/GenBank/DDBJ databases">
        <title>Massive genome expansion in bonnet fungi (Mycena s.s.) driven by repeated elements and novel gene families across ecological guilds.</title>
        <authorList>
            <consortium name="Lawrence Berkeley National Laboratory"/>
            <person name="Harder C.B."/>
            <person name="Miyauchi S."/>
            <person name="Viragh M."/>
            <person name="Kuo A."/>
            <person name="Thoen E."/>
            <person name="Andreopoulos B."/>
            <person name="Lu D."/>
            <person name="Skrede I."/>
            <person name="Drula E."/>
            <person name="Henrissat B."/>
            <person name="Morin E."/>
            <person name="Kohler A."/>
            <person name="Barry K."/>
            <person name="LaButti K."/>
            <person name="Morin E."/>
            <person name="Salamov A."/>
            <person name="Lipzen A."/>
            <person name="Mereny Z."/>
            <person name="Hegedus B."/>
            <person name="Baldrian P."/>
            <person name="Stursova M."/>
            <person name="Weitz H."/>
            <person name="Taylor A."/>
            <person name="Grigoriev I.V."/>
            <person name="Nagy L.G."/>
            <person name="Martin F."/>
            <person name="Kauserud H."/>
        </authorList>
    </citation>
    <scope>NUCLEOTIDE SEQUENCE</scope>
    <source>
        <strain evidence="1">CBHHK067</strain>
    </source>
</reference>
<feature type="non-terminal residue" evidence="1">
    <location>
        <position position="1"/>
    </location>
</feature>
<dbReference type="EMBL" id="JARKIE010000204">
    <property type="protein sequence ID" value="KAJ7667172.1"/>
    <property type="molecule type" value="Genomic_DNA"/>
</dbReference>
<evidence type="ECO:0000313" key="1">
    <source>
        <dbReference type="EMBL" id="KAJ7667172.1"/>
    </source>
</evidence>
<dbReference type="AlphaFoldDB" id="A0AAD7CWC7"/>
<feature type="non-terminal residue" evidence="1">
    <location>
        <position position="62"/>
    </location>
</feature>
<gene>
    <name evidence="1" type="ORF">B0H17DRAFT_858959</name>
</gene>
<keyword evidence="2" id="KW-1185">Reference proteome</keyword>